<keyword evidence="3" id="KW-0808">Transferase</keyword>
<dbReference type="Gene3D" id="3.40.50.150">
    <property type="entry name" value="Vaccinia Virus protein VP39"/>
    <property type="match status" value="1"/>
</dbReference>
<gene>
    <name evidence="3" type="ORF">SPI_04731</name>
</gene>
<sequence>MCADKVDKADKADKADEGKTPPGGSPLKGMSPSGSPRKTPPAAAGSPPGAAAAGAAANHPPGSVTSGSAIEAASQPGEEDEFDYVDGYDTATDSLGSTSATSSIYAHTIENGRRYHHFKNSRYPLPDDDMEQSREDMKHAMMLELTDGLLFYAPIGDHPQEILDVGTGTGIWAIEVGDKFPSAHVRGIDMTPIQPVWIPPNVDFLVDDCNSEWLAQNVDFAHFRFMTPILPDIAGVLRNCYRSLRPGGWVELQELHAEILCDDDTMPADDPLKYMYELAGQAFAKFGMNVLQARHMEPVLRDAGFVNIQCVAKKVPIGVWARDKTLRLIGLYQKLAVADILGAVAGRPFAALGIQPVEREVIAAHARRALEDARVHRYFSYYFWFAQKPVDAGDTGPEEGGAPAAPDAPS</sequence>
<keyword evidence="4" id="KW-1185">Reference proteome</keyword>
<dbReference type="STRING" id="1081102.A0A167USU4"/>
<evidence type="ECO:0000313" key="3">
    <source>
        <dbReference type="EMBL" id="OAA61872.1"/>
    </source>
</evidence>
<dbReference type="GO" id="GO:0008168">
    <property type="term" value="F:methyltransferase activity"/>
    <property type="evidence" value="ECO:0007669"/>
    <property type="project" value="UniProtKB-KW"/>
</dbReference>
<name>A0A167USU4_9HYPO</name>
<keyword evidence="3" id="KW-0489">Methyltransferase</keyword>
<accession>A0A167USU4</accession>
<feature type="region of interest" description="Disordered" evidence="2">
    <location>
        <begin position="1"/>
        <end position="97"/>
    </location>
</feature>
<proteinExistence type="inferred from homology"/>
<dbReference type="SUPFAM" id="SSF53335">
    <property type="entry name" value="S-adenosyl-L-methionine-dependent methyltransferases"/>
    <property type="match status" value="1"/>
</dbReference>
<feature type="compositionally biased region" description="Acidic residues" evidence="2">
    <location>
        <begin position="77"/>
        <end position="86"/>
    </location>
</feature>
<comment type="similarity">
    <text evidence="1">Belongs to the methyltransferase superfamily. LaeA methyltransferase family.</text>
</comment>
<feature type="compositionally biased region" description="Low complexity" evidence="2">
    <location>
        <begin position="40"/>
        <end position="62"/>
    </location>
</feature>
<feature type="compositionally biased region" description="Basic and acidic residues" evidence="2">
    <location>
        <begin position="1"/>
        <end position="19"/>
    </location>
</feature>
<organism evidence="3 4">
    <name type="scientific">Niveomyces insectorum RCEF 264</name>
    <dbReference type="NCBI Taxonomy" id="1081102"/>
    <lineage>
        <taxon>Eukaryota</taxon>
        <taxon>Fungi</taxon>
        <taxon>Dikarya</taxon>
        <taxon>Ascomycota</taxon>
        <taxon>Pezizomycotina</taxon>
        <taxon>Sordariomycetes</taxon>
        <taxon>Hypocreomycetidae</taxon>
        <taxon>Hypocreales</taxon>
        <taxon>Cordycipitaceae</taxon>
        <taxon>Niveomyces</taxon>
    </lineage>
</organism>
<dbReference type="Proteomes" id="UP000076874">
    <property type="component" value="Unassembled WGS sequence"/>
</dbReference>
<dbReference type="PANTHER" id="PTHR43591">
    <property type="entry name" value="METHYLTRANSFERASE"/>
    <property type="match status" value="1"/>
</dbReference>
<evidence type="ECO:0000313" key="4">
    <source>
        <dbReference type="Proteomes" id="UP000076874"/>
    </source>
</evidence>
<protein>
    <submittedName>
        <fullName evidence="3">Methyltransferase type 11</fullName>
    </submittedName>
</protein>
<evidence type="ECO:0000256" key="1">
    <source>
        <dbReference type="ARBA" id="ARBA00038158"/>
    </source>
</evidence>
<dbReference type="EMBL" id="AZHD01000007">
    <property type="protein sequence ID" value="OAA61872.1"/>
    <property type="molecule type" value="Genomic_DNA"/>
</dbReference>
<dbReference type="CDD" id="cd02440">
    <property type="entry name" value="AdoMet_MTases"/>
    <property type="match status" value="1"/>
</dbReference>
<reference evidence="3 4" key="1">
    <citation type="journal article" date="2016" name="Genome Biol. Evol.">
        <title>Divergent and convergent evolution of fungal pathogenicity.</title>
        <authorList>
            <person name="Shang Y."/>
            <person name="Xiao G."/>
            <person name="Zheng P."/>
            <person name="Cen K."/>
            <person name="Zhan S."/>
            <person name="Wang C."/>
        </authorList>
    </citation>
    <scope>NUCLEOTIDE SEQUENCE [LARGE SCALE GENOMIC DNA]</scope>
    <source>
        <strain evidence="3 4">RCEF 264</strain>
    </source>
</reference>
<dbReference type="GO" id="GO:0032259">
    <property type="term" value="P:methylation"/>
    <property type="evidence" value="ECO:0007669"/>
    <property type="project" value="UniProtKB-KW"/>
</dbReference>
<dbReference type="InterPro" id="IPR029063">
    <property type="entry name" value="SAM-dependent_MTases_sf"/>
</dbReference>
<evidence type="ECO:0000256" key="2">
    <source>
        <dbReference type="SAM" id="MobiDB-lite"/>
    </source>
</evidence>
<dbReference type="PANTHER" id="PTHR43591:SF10">
    <property type="entry name" value="ABC TRANSMEMBRANE TYPE-1 DOMAIN-CONTAINING PROTEIN-RELATED"/>
    <property type="match status" value="1"/>
</dbReference>
<comment type="caution">
    <text evidence="3">The sequence shown here is derived from an EMBL/GenBank/DDBJ whole genome shotgun (WGS) entry which is preliminary data.</text>
</comment>
<dbReference type="Pfam" id="PF13489">
    <property type="entry name" value="Methyltransf_23"/>
    <property type="match status" value="1"/>
</dbReference>
<dbReference type="OrthoDB" id="2013972at2759"/>
<dbReference type="AlphaFoldDB" id="A0A167USU4"/>